<reference evidence="1 2" key="1">
    <citation type="journal article" date="2016" name="Genome Announc.">
        <title>Genome Sequences of Pseudomonas oryzihabitans Phage POR1 and Pseudomonas aeruginosa Phage PAE1.</title>
        <authorList>
            <person name="Dyson Z.A."/>
            <person name="Seviour R.J."/>
            <person name="Tucci J."/>
            <person name="Petrovski S."/>
        </authorList>
    </citation>
    <scope>NUCLEOTIDE SEQUENCE [LARGE SCALE GENOMIC DNA]</scope>
</reference>
<dbReference type="Pfam" id="PF09950">
    <property type="entry name" value="Major_capside"/>
    <property type="match status" value="1"/>
</dbReference>
<dbReference type="PIRSF" id="PIRSF029202">
    <property type="entry name" value="UCP029202"/>
    <property type="match status" value="1"/>
</dbReference>
<protein>
    <submittedName>
        <fullName evidence="1">Major capsid protein</fullName>
    </submittedName>
</protein>
<name>A0A0N9SG07_9CAUD</name>
<dbReference type="InterPro" id="IPR020049">
    <property type="entry name" value="Major_capsid-like"/>
</dbReference>
<evidence type="ECO:0000313" key="1">
    <source>
        <dbReference type="EMBL" id="ALH46211.1"/>
    </source>
</evidence>
<keyword evidence="2" id="KW-1185">Reference proteome</keyword>
<dbReference type="Proteomes" id="UP000225954">
    <property type="component" value="Segment"/>
</dbReference>
<organism evidence="1 2">
    <name type="scientific">Pseudomonas phage POR1</name>
    <dbReference type="NCBI Taxonomy" id="1718594"/>
    <lineage>
        <taxon>Viruses</taxon>
        <taxon>Duplodnaviria</taxon>
        <taxon>Heunggongvirae</taxon>
        <taxon>Uroviricota</taxon>
        <taxon>Caudoviricetes</taxon>
        <taxon>Porunavirus</taxon>
        <taxon>Porunavirus POR1</taxon>
    </lineage>
</organism>
<dbReference type="EMBL" id="KT716399">
    <property type="protein sequence ID" value="ALH46211.1"/>
    <property type="molecule type" value="Genomic_DNA"/>
</dbReference>
<sequence>MPRNHTHYDENDVHGLMNNPTFREMLRNDADGVALGRELDYVKSRAYDVKYTELSGMRVVPVSRDVPVWAESYTYRMWDEVGYAKIISNYADDLPRVDIYGKEFTARVRTIGDAYGYNLQEMRATAHMGIPLDTRRATAARRAQDRKLNTIIWTGDADYGMQGILTHPNLTHATASVKAAGGTAWDKATGLEMYTDVANAINGVAERSQEIHRTNRVVLTSRRLTRLQQTFLQIEGSGALTVFAAIQQNFPGVTFDTAYELVGKAAGGTDMMIVGDFDADNLSHEMVEDFNQLAAQARNLEWVVNCISRTGGVNVRFPMAYTIVEGI</sequence>
<proteinExistence type="predicted"/>
<evidence type="ECO:0000313" key="2">
    <source>
        <dbReference type="Proteomes" id="UP000225954"/>
    </source>
</evidence>
<accession>A0A0N9SG07</accession>
<dbReference type="Gene3D" id="3.30.2400.30">
    <property type="match status" value="1"/>
</dbReference>
<gene>
    <name evidence="1" type="ORF">POR1_6</name>
</gene>